<sequence>MEVTFTVGICIYDGVSVCELKRSIESILNQDCCDFELIVYLDGVSNQELINLINGYSDKLKVINGNVNRGLSFGLNEIIKNMSGDYFVRMDADDVSLNNRLSRQLEFLIDNPDIDIVGSGIRQKNIEDINSKELDVFYPEGHDEIVKYFKYKNPIAHPTVVFRKSVFNLVPSYPVFSIKNEDTLMWLSAINAGLKFANIPEVLYVFNYNDETESRRLGFKKAFSDYVDRVRVQLDLGCSFKDIILSLSVFFISLTPLYKVIRKFYFENLSSK</sequence>
<dbReference type="PANTHER" id="PTHR43685:SF5">
    <property type="entry name" value="GLYCOSYLTRANSFERASE EPSE-RELATED"/>
    <property type="match status" value="1"/>
</dbReference>
<dbReference type="AlphaFoldDB" id="A0A2T3KG16"/>
<evidence type="ECO:0000259" key="4">
    <source>
        <dbReference type="Pfam" id="PF00535"/>
    </source>
</evidence>
<proteinExistence type="inferred from homology"/>
<evidence type="ECO:0000313" key="6">
    <source>
        <dbReference type="Proteomes" id="UP000241426"/>
    </source>
</evidence>
<organism evidence="5 6">
    <name type="scientific">Photobacterium kishitanii</name>
    <dbReference type="NCBI Taxonomy" id="318456"/>
    <lineage>
        <taxon>Bacteria</taxon>
        <taxon>Pseudomonadati</taxon>
        <taxon>Pseudomonadota</taxon>
        <taxon>Gammaproteobacteria</taxon>
        <taxon>Vibrionales</taxon>
        <taxon>Vibrionaceae</taxon>
        <taxon>Photobacterium</taxon>
    </lineage>
</organism>
<dbReference type="Proteomes" id="UP000241426">
    <property type="component" value="Unassembled WGS sequence"/>
</dbReference>
<protein>
    <recommendedName>
        <fullName evidence="4">Glycosyltransferase 2-like domain-containing protein</fullName>
    </recommendedName>
</protein>
<dbReference type="InterPro" id="IPR050834">
    <property type="entry name" value="Glycosyltransf_2"/>
</dbReference>
<name>A0A2T3KG16_9GAMM</name>
<dbReference type="Gene3D" id="3.90.550.10">
    <property type="entry name" value="Spore Coat Polysaccharide Biosynthesis Protein SpsA, Chain A"/>
    <property type="match status" value="1"/>
</dbReference>
<accession>A0A2T3KG16</accession>
<evidence type="ECO:0000313" key="5">
    <source>
        <dbReference type="EMBL" id="PSU97723.1"/>
    </source>
</evidence>
<gene>
    <name evidence="5" type="ORF">C9J27_15340</name>
</gene>
<feature type="domain" description="Glycosyltransferase 2-like" evidence="4">
    <location>
        <begin position="7"/>
        <end position="160"/>
    </location>
</feature>
<evidence type="ECO:0000256" key="3">
    <source>
        <dbReference type="ARBA" id="ARBA00022679"/>
    </source>
</evidence>
<evidence type="ECO:0000256" key="1">
    <source>
        <dbReference type="ARBA" id="ARBA00006739"/>
    </source>
</evidence>
<comment type="similarity">
    <text evidence="1">Belongs to the glycosyltransferase 2 family.</text>
</comment>
<keyword evidence="3" id="KW-0808">Transferase</keyword>
<dbReference type="EMBL" id="PYNF01000013">
    <property type="protein sequence ID" value="PSU97723.1"/>
    <property type="molecule type" value="Genomic_DNA"/>
</dbReference>
<dbReference type="RefSeq" id="WP_107289795.1">
    <property type="nucleotide sequence ID" value="NZ_PYNF01000013.1"/>
</dbReference>
<dbReference type="InterPro" id="IPR029044">
    <property type="entry name" value="Nucleotide-diphossugar_trans"/>
</dbReference>
<reference evidence="5 6" key="1">
    <citation type="submission" date="2018-01" db="EMBL/GenBank/DDBJ databases">
        <title>Whole genome sequencing of Histamine producing bacteria.</title>
        <authorList>
            <person name="Butler K."/>
        </authorList>
    </citation>
    <scope>NUCLEOTIDE SEQUENCE [LARGE SCALE GENOMIC DNA]</scope>
    <source>
        <strain evidence="5 6">FS-7.2</strain>
    </source>
</reference>
<dbReference type="PANTHER" id="PTHR43685">
    <property type="entry name" value="GLYCOSYLTRANSFERASE"/>
    <property type="match status" value="1"/>
</dbReference>
<keyword evidence="2" id="KW-0328">Glycosyltransferase</keyword>
<comment type="caution">
    <text evidence="5">The sequence shown here is derived from an EMBL/GenBank/DDBJ whole genome shotgun (WGS) entry which is preliminary data.</text>
</comment>
<dbReference type="InterPro" id="IPR001173">
    <property type="entry name" value="Glyco_trans_2-like"/>
</dbReference>
<dbReference type="SUPFAM" id="SSF53448">
    <property type="entry name" value="Nucleotide-diphospho-sugar transferases"/>
    <property type="match status" value="1"/>
</dbReference>
<dbReference type="GO" id="GO:0016757">
    <property type="term" value="F:glycosyltransferase activity"/>
    <property type="evidence" value="ECO:0007669"/>
    <property type="project" value="UniProtKB-KW"/>
</dbReference>
<evidence type="ECO:0000256" key="2">
    <source>
        <dbReference type="ARBA" id="ARBA00022676"/>
    </source>
</evidence>
<dbReference type="Pfam" id="PF00535">
    <property type="entry name" value="Glycos_transf_2"/>
    <property type="match status" value="1"/>
</dbReference>